<evidence type="ECO:0000313" key="2">
    <source>
        <dbReference type="Proteomes" id="UP000569005"/>
    </source>
</evidence>
<accession>A0ACC5NU40</accession>
<dbReference type="Proteomes" id="UP000569005">
    <property type="component" value="Unassembled WGS sequence"/>
</dbReference>
<proteinExistence type="predicted"/>
<name>A0ACC5NU40_9BACT</name>
<evidence type="ECO:0000313" key="1">
    <source>
        <dbReference type="EMBL" id="MBB5338117.1"/>
    </source>
</evidence>
<dbReference type="EMBL" id="JACHEA010000001">
    <property type="protein sequence ID" value="MBB5338117.1"/>
    <property type="molecule type" value="Genomic_DNA"/>
</dbReference>
<sequence length="173" mass="18921">MSNRRLKGCSYSVRLTGRLRRPNTLLDLLKRVEDAHSETTVPKILLVGQDVRLLGTRAAVLRKTRAEVNYCLGSQAVGRVKSERPDLVVLCHSLLEGEVESIADDIRKCCKTTKVLMVLSEAGTEFPLQDGKFDAICLSRPDRLIACAKGLLGRPLQHCVQGIASNGEATLAP</sequence>
<organism evidence="1 2">
    <name type="scientific">Tunturiibacter gelidiferens</name>
    <dbReference type="NCBI Taxonomy" id="3069689"/>
    <lineage>
        <taxon>Bacteria</taxon>
        <taxon>Pseudomonadati</taxon>
        <taxon>Acidobacteriota</taxon>
        <taxon>Terriglobia</taxon>
        <taxon>Terriglobales</taxon>
        <taxon>Acidobacteriaceae</taxon>
        <taxon>Tunturiibacter</taxon>
    </lineage>
</organism>
<protein>
    <submittedName>
        <fullName evidence="1">Uncharacterized protein</fullName>
    </submittedName>
</protein>
<reference evidence="1" key="1">
    <citation type="submission" date="2020-08" db="EMBL/GenBank/DDBJ databases">
        <title>Genomic Encyclopedia of Type Strains, Phase IV (KMG-V): Genome sequencing to study the core and pangenomes of soil and plant-associated prokaryotes.</title>
        <authorList>
            <person name="Whitman W."/>
        </authorList>
    </citation>
    <scope>NUCLEOTIDE SEQUENCE</scope>
    <source>
        <strain evidence="1">M8UP15</strain>
    </source>
</reference>
<keyword evidence="2" id="KW-1185">Reference proteome</keyword>
<gene>
    <name evidence="1" type="ORF">HDF13_000450</name>
</gene>
<comment type="caution">
    <text evidence="1">The sequence shown here is derived from an EMBL/GenBank/DDBJ whole genome shotgun (WGS) entry which is preliminary data.</text>
</comment>